<geneLocation type="plasmid" evidence="3 5">
    <name>unnamed7</name>
</geneLocation>
<dbReference type="InterPro" id="IPR002711">
    <property type="entry name" value="HNH"/>
</dbReference>
<gene>
    <name evidence="3" type="primary">ltrA</name>
    <name evidence="3" type="ORF">HUE56_29140</name>
    <name evidence="4" type="ORF">HUE56_29190</name>
</gene>
<name>A0A5A9FWF5_9PROT</name>
<dbReference type="OrthoDB" id="9793236at2"/>
<dbReference type="InterPro" id="IPR030931">
    <property type="entry name" value="Group_II_RT_mat"/>
</dbReference>
<evidence type="ECO:0000313" key="4">
    <source>
        <dbReference type="EMBL" id="QKS54584.1"/>
    </source>
</evidence>
<evidence type="ECO:0000259" key="2">
    <source>
        <dbReference type="PROSITE" id="PS50878"/>
    </source>
</evidence>
<protein>
    <submittedName>
        <fullName evidence="3">Group II intron reverse transcriptase/maturase</fullName>
        <ecNumber evidence="3">2.7.7.49</ecNumber>
    </submittedName>
</protein>
<keyword evidence="3" id="KW-0808">Transferase</keyword>
<dbReference type="GO" id="GO:0004519">
    <property type="term" value="F:endonuclease activity"/>
    <property type="evidence" value="ECO:0007669"/>
    <property type="project" value="InterPro"/>
</dbReference>
<dbReference type="CDD" id="cd00085">
    <property type="entry name" value="HNHc"/>
    <property type="match status" value="1"/>
</dbReference>
<dbReference type="InterPro" id="IPR043502">
    <property type="entry name" value="DNA/RNA_pol_sf"/>
</dbReference>
<dbReference type="Pfam" id="PF13655">
    <property type="entry name" value="RVT_N"/>
    <property type="match status" value="1"/>
</dbReference>
<dbReference type="SMART" id="SM00507">
    <property type="entry name" value="HNHc"/>
    <property type="match status" value="1"/>
</dbReference>
<feature type="domain" description="Reverse transcriptase" evidence="2">
    <location>
        <begin position="94"/>
        <end position="334"/>
    </location>
</feature>
<keyword evidence="3" id="KW-0695">RNA-directed DNA polymerase</keyword>
<dbReference type="InterPro" id="IPR051083">
    <property type="entry name" value="GrpII_Intron_Splice-Mob/Def"/>
</dbReference>
<dbReference type="CDD" id="cd01651">
    <property type="entry name" value="RT_G2_intron"/>
    <property type="match status" value="1"/>
</dbReference>
<dbReference type="RefSeq" id="WP_149201221.1">
    <property type="nucleotide sequence ID" value="NZ_BSOV01000001.1"/>
</dbReference>
<evidence type="ECO:0000256" key="1">
    <source>
        <dbReference type="ARBA" id="ARBA00034120"/>
    </source>
</evidence>
<dbReference type="KEGG" id="aoz:HUE56_29190"/>
<evidence type="ECO:0000313" key="3">
    <source>
        <dbReference type="EMBL" id="QKS54577.1"/>
    </source>
</evidence>
<keyword evidence="3" id="KW-0548">Nucleotidyltransferase</keyword>
<reference evidence="3 5" key="1">
    <citation type="submission" date="2020-06" db="EMBL/GenBank/DDBJ databases">
        <title>Complete genome of Azosprillum oryzae KACC14407.</title>
        <authorList>
            <person name="Kim M."/>
            <person name="Park Y.-J."/>
            <person name="Shin J.-H."/>
        </authorList>
    </citation>
    <scope>NUCLEOTIDE SEQUENCE [LARGE SCALE GENOMIC DNA]</scope>
    <source>
        <strain evidence="3 5">KACC 14407</strain>
        <plasmid evidence="3 5">unnamed7</plasmid>
    </source>
</reference>
<dbReference type="InterPro" id="IPR013597">
    <property type="entry name" value="Mat_intron_G2"/>
</dbReference>
<dbReference type="AlphaFoldDB" id="A0A5A9FWF5"/>
<dbReference type="GO" id="GO:0003964">
    <property type="term" value="F:RNA-directed DNA polymerase activity"/>
    <property type="evidence" value="ECO:0007669"/>
    <property type="project" value="UniProtKB-KW"/>
</dbReference>
<dbReference type="GO" id="GO:0008270">
    <property type="term" value="F:zinc ion binding"/>
    <property type="evidence" value="ECO:0007669"/>
    <property type="project" value="InterPro"/>
</dbReference>
<dbReference type="InterPro" id="IPR003615">
    <property type="entry name" value="HNH_nuc"/>
</dbReference>
<dbReference type="Pfam" id="PF08388">
    <property type="entry name" value="GIIM"/>
    <property type="match status" value="1"/>
</dbReference>
<keyword evidence="3" id="KW-0614">Plasmid</keyword>
<dbReference type="InterPro" id="IPR025960">
    <property type="entry name" value="RVT_N"/>
</dbReference>
<dbReference type="Gene3D" id="1.10.30.50">
    <property type="match status" value="1"/>
</dbReference>
<dbReference type="Pfam" id="PF01844">
    <property type="entry name" value="HNH"/>
    <property type="match status" value="1"/>
</dbReference>
<evidence type="ECO:0000313" key="5">
    <source>
        <dbReference type="Proteomes" id="UP000509702"/>
    </source>
</evidence>
<dbReference type="GO" id="GO:0003676">
    <property type="term" value="F:nucleic acid binding"/>
    <property type="evidence" value="ECO:0007669"/>
    <property type="project" value="InterPro"/>
</dbReference>
<dbReference type="SUPFAM" id="SSF56672">
    <property type="entry name" value="DNA/RNA polymerases"/>
    <property type="match status" value="1"/>
</dbReference>
<organism evidence="3 5">
    <name type="scientific">Azospirillum oryzae</name>
    <dbReference type="NCBI Taxonomy" id="286727"/>
    <lineage>
        <taxon>Bacteria</taxon>
        <taxon>Pseudomonadati</taxon>
        <taxon>Pseudomonadota</taxon>
        <taxon>Alphaproteobacteria</taxon>
        <taxon>Rhodospirillales</taxon>
        <taxon>Azospirillaceae</taxon>
        <taxon>Azospirillum</taxon>
    </lineage>
</organism>
<dbReference type="EMBL" id="CP054622">
    <property type="protein sequence ID" value="QKS54584.1"/>
    <property type="molecule type" value="Genomic_DNA"/>
</dbReference>
<dbReference type="InterPro" id="IPR000477">
    <property type="entry name" value="RT_dom"/>
</dbReference>
<dbReference type="Proteomes" id="UP000509702">
    <property type="component" value="Plasmid unnamed7"/>
</dbReference>
<dbReference type="PROSITE" id="PS50878">
    <property type="entry name" value="RT_POL"/>
    <property type="match status" value="1"/>
</dbReference>
<dbReference type="PANTHER" id="PTHR34047">
    <property type="entry name" value="NUCLEAR INTRON MATURASE 1, MITOCHONDRIAL-RELATED"/>
    <property type="match status" value="1"/>
</dbReference>
<dbReference type="PANTHER" id="PTHR34047:SF10">
    <property type="entry name" value="GROUP II INTRON-ASSOCIATED OPEN READING FRAME"/>
    <property type="match status" value="1"/>
</dbReference>
<dbReference type="NCBIfam" id="TIGR04416">
    <property type="entry name" value="group_II_RT_mat"/>
    <property type="match status" value="1"/>
</dbReference>
<dbReference type="EMBL" id="CP054622">
    <property type="protein sequence ID" value="QKS54577.1"/>
    <property type="molecule type" value="Genomic_DNA"/>
</dbReference>
<accession>A0A5A9FWF5</accession>
<proteinExistence type="inferred from homology"/>
<comment type="similarity">
    <text evidence="1">Belongs to the bacterial reverse transcriptase family.</text>
</comment>
<keyword evidence="5" id="KW-1185">Reference proteome</keyword>
<dbReference type="KEGG" id="aoz:HUE56_29140"/>
<dbReference type="Pfam" id="PF00078">
    <property type="entry name" value="RVT_1"/>
    <property type="match status" value="1"/>
</dbReference>
<sequence length="555" mass="63279">MVKTEHSGERPPTMAWSEIDWTTTEAVVKRLQGRIYRAAAAGNGRQVKNLQKLLVRSTSAKRLAVRRVTQQNTGRNTPGIDGVVCKTPEGRMRLSTDLSLKDYRPQPVRRVYIPKADGRKRPLGIPTIRDRALQMLVKMALEPEWETRFEANSYGFRPGRCTMDAIVALHAMLAPAGASEWVLNADISGCFDNIGHDPLLARLPTFTTTIHRWLKAGTVELGTWTPTTAGTPQGGIASPLLANIALDGTERLFGAEDTRGRPVRPSRRHGLNRGLGLVRYADDLVVTAPTREVLETYVVPTLTRFLRERGLTLSEKKTRIVHIDQGFDFLGFTVRRYRGVILTTPQKAKVVQHLRAIHDYLSGHRQATASQVIGELNPLIRGWANYYRHGASKRTFHSMDHHVHAKLWHWAKRRHPTKSAAWVRSRYFDAKWNFVDGRTRLARHDDIPITRHSKVQGKRSPLNPDDQAYWEERQQRRMKVTMHSPMRLALLRRQDFQCAMCRVGFDPDEDLPLIDEHHDIPRYLGGSDQIDNLQLVHRWCHHGHHARIGYRAAEA</sequence>
<dbReference type="EC" id="2.7.7.49" evidence="3"/>